<keyword evidence="1" id="KW-0812">Transmembrane</keyword>
<feature type="transmembrane region" description="Helical" evidence="1">
    <location>
        <begin position="375"/>
        <end position="391"/>
    </location>
</feature>
<organism evidence="2 3">
    <name type="scientific">Tetzosporium hominis</name>
    <dbReference type="NCBI Taxonomy" id="2020506"/>
    <lineage>
        <taxon>Bacteria</taxon>
        <taxon>Bacillati</taxon>
        <taxon>Bacillota</taxon>
        <taxon>Bacilli</taxon>
        <taxon>Bacillales</taxon>
        <taxon>Caryophanaceae</taxon>
        <taxon>Tetzosporium</taxon>
    </lineage>
</organism>
<dbReference type="Proteomes" id="UP000217065">
    <property type="component" value="Unassembled WGS sequence"/>
</dbReference>
<feature type="transmembrane region" description="Helical" evidence="1">
    <location>
        <begin position="239"/>
        <end position="257"/>
    </location>
</feature>
<dbReference type="AlphaFoldDB" id="A0A264W048"/>
<accession>A0A264W048</accession>
<reference evidence="2 3" key="1">
    <citation type="submission" date="2017-07" db="EMBL/GenBank/DDBJ databases">
        <title>Tetzosporium hominis gen.nov. sp.nov.</title>
        <authorList>
            <person name="Tetz G."/>
            <person name="Tetz V."/>
        </authorList>
    </citation>
    <scope>NUCLEOTIDE SEQUENCE [LARGE SCALE GENOMIC DNA]</scope>
    <source>
        <strain evidence="2 3">VT-49</strain>
    </source>
</reference>
<keyword evidence="3" id="KW-1185">Reference proteome</keyword>
<feature type="transmembrane region" description="Helical" evidence="1">
    <location>
        <begin position="201"/>
        <end position="218"/>
    </location>
</feature>
<feature type="transmembrane region" description="Helical" evidence="1">
    <location>
        <begin position="21"/>
        <end position="41"/>
    </location>
</feature>
<dbReference type="EMBL" id="NOKQ01000315">
    <property type="protein sequence ID" value="OZS76958.1"/>
    <property type="molecule type" value="Genomic_DNA"/>
</dbReference>
<keyword evidence="1" id="KW-1133">Transmembrane helix</keyword>
<evidence type="ECO:0008006" key="4">
    <source>
        <dbReference type="Google" id="ProtNLM"/>
    </source>
</evidence>
<keyword evidence="1" id="KW-0472">Membrane</keyword>
<comment type="caution">
    <text evidence="2">The sequence shown here is derived from an EMBL/GenBank/DDBJ whole genome shotgun (WGS) entry which is preliminary data.</text>
</comment>
<feature type="transmembrane region" description="Helical" evidence="1">
    <location>
        <begin position="47"/>
        <end position="67"/>
    </location>
</feature>
<evidence type="ECO:0000313" key="3">
    <source>
        <dbReference type="Proteomes" id="UP000217065"/>
    </source>
</evidence>
<name>A0A264W048_9BACL</name>
<dbReference type="RefSeq" id="WP_094944445.1">
    <property type="nucleotide sequence ID" value="NZ_NOKQ01000315.1"/>
</dbReference>
<dbReference type="OrthoDB" id="3010386at2"/>
<feature type="transmembrane region" description="Helical" evidence="1">
    <location>
        <begin position="90"/>
        <end position="111"/>
    </location>
</feature>
<gene>
    <name evidence="2" type="ORF">CF394_13995</name>
</gene>
<feature type="transmembrane region" description="Helical" evidence="1">
    <location>
        <begin position="293"/>
        <end position="312"/>
    </location>
</feature>
<evidence type="ECO:0000313" key="2">
    <source>
        <dbReference type="EMBL" id="OZS76958.1"/>
    </source>
</evidence>
<feature type="transmembrane region" description="Helical" evidence="1">
    <location>
        <begin position="150"/>
        <end position="171"/>
    </location>
</feature>
<evidence type="ECO:0000256" key="1">
    <source>
        <dbReference type="SAM" id="Phobius"/>
    </source>
</evidence>
<feature type="transmembrane region" description="Helical" evidence="1">
    <location>
        <begin position="338"/>
        <end position="363"/>
    </location>
</feature>
<proteinExistence type="predicted"/>
<feature type="transmembrane region" description="Helical" evidence="1">
    <location>
        <begin position="397"/>
        <end position="414"/>
    </location>
</feature>
<sequence length="428" mass="49869">MNLYNADTKLHLKTNKFKFDYLPLSIIIFYLVGTYVLHLLLNDSQSILLLFFMTITNIFIVVGYLFAQNKISVSKTKVFVWEFSKKIEKLILVSMLITIISSINSINAFYYDTESIIKFILNPGKAYEHVKFLRNNTEYNTSSRSFGSTVSILLTLLSGLKYIYLVLSVIYWKELKNLYKILFFITSLIYLIHALLIGAMITIAGLLMSCIPIIINIVRMRNYNHSAKKNSVKRKITTLILLFTSVLLILFFIGNRIDENSSIFEGFKTILFYISHGYIGLEKAIILPFEFTFGFTTFWGITSYLTDFIGIANPFNNSYLVRNQFWNGWPTLSLWSTIYPWLASDFSFFMIPLIMGFVSYKFALIWNKTLLTNNPYGYLLLGQFFIFWLMIPANNQLFQTLSNASSFLLILFLYKMSKKFEKKKRDIF</sequence>
<protein>
    <recommendedName>
        <fullName evidence="4">Oligosaccharide repeat unit polymerase</fullName>
    </recommendedName>
</protein>
<feature type="transmembrane region" description="Helical" evidence="1">
    <location>
        <begin position="178"/>
        <end position="195"/>
    </location>
</feature>